<dbReference type="EMBL" id="AACB03000001">
    <property type="protein sequence ID" value="KAE8305955.1"/>
    <property type="molecule type" value="Genomic_DNA"/>
</dbReference>
<evidence type="ECO:0000256" key="1">
    <source>
        <dbReference type="PROSITE-ProRule" id="PRU00023"/>
    </source>
</evidence>
<dbReference type="Gene3D" id="1.10.510.10">
    <property type="entry name" value="Transferase(Phosphotransferase) domain 1"/>
    <property type="match status" value="1"/>
</dbReference>
<dbReference type="PROSITE" id="PS50297">
    <property type="entry name" value="ANK_REP_REGION"/>
    <property type="match status" value="2"/>
</dbReference>
<protein>
    <submittedName>
        <fullName evidence="5">Kinase, NEK</fullName>
    </submittedName>
</protein>
<dbReference type="InterPro" id="IPR002110">
    <property type="entry name" value="Ankyrin_rpt"/>
</dbReference>
<dbReference type="InterPro" id="IPR000719">
    <property type="entry name" value="Prot_kinase_dom"/>
</dbReference>
<dbReference type="Gene3D" id="1.25.40.20">
    <property type="entry name" value="Ankyrin repeat-containing domain"/>
    <property type="match status" value="7"/>
</dbReference>
<feature type="repeat" description="ANK" evidence="1">
    <location>
        <begin position="494"/>
        <end position="526"/>
    </location>
</feature>
<feature type="domain" description="Protein kinase" evidence="3">
    <location>
        <begin position="28"/>
        <end position="281"/>
    </location>
</feature>
<accession>A8BRR0</accession>
<keyword evidence="5" id="KW-0418">Kinase</keyword>
<dbReference type="OMA" id="HECRETN"/>
<dbReference type="PROSITE" id="PS00109">
    <property type="entry name" value="PROTEIN_KINASE_TYR"/>
    <property type="match status" value="1"/>
</dbReference>
<dbReference type="HOGENOM" id="CLU_000288_143_0_1"/>
<dbReference type="FunFam" id="1.25.40.20:FF:000527">
    <property type="entry name" value="Kinase, NEK"/>
    <property type="match status" value="1"/>
</dbReference>
<gene>
    <name evidence="5" type="ORF">GL50803_00103944</name>
    <name evidence="4" type="ORF">GL50803_00d103944</name>
</gene>
<dbReference type="Pfam" id="PF12796">
    <property type="entry name" value="Ank_2"/>
    <property type="match status" value="5"/>
</dbReference>
<evidence type="ECO:0000259" key="3">
    <source>
        <dbReference type="PROSITE" id="PS50011"/>
    </source>
</evidence>
<keyword evidence="6" id="KW-1185">Reference proteome</keyword>
<dbReference type="Pfam" id="PF00069">
    <property type="entry name" value="Pkinase"/>
    <property type="match status" value="1"/>
</dbReference>
<evidence type="ECO:0000256" key="2">
    <source>
        <dbReference type="SAM" id="Coils"/>
    </source>
</evidence>
<dbReference type="GO" id="GO:0004713">
    <property type="term" value="F:protein tyrosine kinase activity"/>
    <property type="evidence" value="ECO:0007669"/>
    <property type="project" value="InterPro"/>
</dbReference>
<dbReference type="FunFam" id="1.25.40.20:FF:000528">
    <property type="entry name" value="Kinase, NEK"/>
    <property type="match status" value="1"/>
</dbReference>
<dbReference type="STRING" id="184922.A8BRR0"/>
<dbReference type="GeneID" id="5698207"/>
<evidence type="ECO:0000313" key="6">
    <source>
        <dbReference type="Proteomes" id="UP000001548"/>
    </source>
</evidence>
<dbReference type="FunFam" id="1.25.40.20:FF:000525">
    <property type="entry name" value="Kinase, NEK"/>
    <property type="match status" value="1"/>
</dbReference>
<dbReference type="Gene3D" id="3.30.200.20">
    <property type="entry name" value="Phosphorylase Kinase, domain 1"/>
    <property type="match status" value="1"/>
</dbReference>
<dbReference type="InterPro" id="IPR008266">
    <property type="entry name" value="Tyr_kinase_AS"/>
</dbReference>
<dbReference type="Proteomes" id="UP000001548">
    <property type="component" value="Unassembled WGS sequence"/>
</dbReference>
<dbReference type="SMART" id="SM00219">
    <property type="entry name" value="TyrKc"/>
    <property type="match status" value="1"/>
</dbReference>
<dbReference type="CDD" id="cd00180">
    <property type="entry name" value="PKc"/>
    <property type="match status" value="1"/>
</dbReference>
<dbReference type="GO" id="GO:0005524">
    <property type="term" value="F:ATP binding"/>
    <property type="evidence" value="ECO:0007669"/>
    <property type="project" value="InterPro"/>
</dbReference>
<dbReference type="Pfam" id="PF00023">
    <property type="entry name" value="Ank"/>
    <property type="match status" value="1"/>
</dbReference>
<dbReference type="FunFam" id="3.30.200.20:FF:000879">
    <property type="entry name" value="Kinase, NEK"/>
    <property type="match status" value="1"/>
</dbReference>
<dbReference type="RefSeq" id="XP_001705330.1">
    <property type="nucleotide sequence ID" value="XM_001705278.1"/>
</dbReference>
<dbReference type="PROSITE" id="PS50088">
    <property type="entry name" value="ANK_REPEAT"/>
    <property type="match status" value="2"/>
</dbReference>
<keyword evidence="5" id="KW-0808">Transferase</keyword>
<feature type="coiled-coil region" evidence="2">
    <location>
        <begin position="302"/>
        <end position="357"/>
    </location>
</feature>
<dbReference type="VEuPathDB" id="GiardiaDB:GL50803_103944"/>
<dbReference type="SMART" id="SM00248">
    <property type="entry name" value="ANK"/>
    <property type="match status" value="14"/>
</dbReference>
<keyword evidence="1" id="KW-0040">ANK repeat</keyword>
<feature type="repeat" description="ANK" evidence="1">
    <location>
        <begin position="739"/>
        <end position="761"/>
    </location>
</feature>
<evidence type="ECO:0000313" key="5">
    <source>
        <dbReference type="EMBL" id="KAE8305959.1"/>
    </source>
</evidence>
<proteinExistence type="predicted"/>
<dbReference type="GO" id="GO:0004674">
    <property type="term" value="F:protein serine/threonine kinase activity"/>
    <property type="evidence" value="ECO:0000318"/>
    <property type="project" value="GO_Central"/>
</dbReference>
<dbReference type="KEGG" id="gla:GL50803_00d103944"/>
<evidence type="ECO:0000313" key="4">
    <source>
        <dbReference type="EMBL" id="KAE8305955.1"/>
    </source>
</evidence>
<reference evidence="5 6" key="1">
    <citation type="journal article" date="2007" name="Science">
        <title>Genomic minimalism in the early diverging intestinal parasite Giardia lamblia.</title>
        <authorList>
            <person name="Morrison H.G."/>
            <person name="McArthur A.G."/>
            <person name="Gillin F.D."/>
            <person name="Aley S.B."/>
            <person name="Adam R.D."/>
            <person name="Olsen G.J."/>
            <person name="Best A.A."/>
            <person name="Cande W.Z."/>
            <person name="Chen F."/>
            <person name="Cipriano M.J."/>
            <person name="Davids B.J."/>
            <person name="Dawson S.C."/>
            <person name="Elmendorf H.G."/>
            <person name="Hehl A.B."/>
            <person name="Holder M.E."/>
            <person name="Huse S.M."/>
            <person name="Kim U.U."/>
            <person name="Lasek-Nesselquist E."/>
            <person name="Manning G."/>
            <person name="Nigam A."/>
            <person name="Nixon J.E."/>
            <person name="Palm D."/>
            <person name="Passamaneck N.E."/>
            <person name="Prabhu A."/>
            <person name="Reich C.I."/>
            <person name="Reiner D.S."/>
            <person name="Samuelson J."/>
            <person name="Svard S.G."/>
            <person name="Sogin M.L."/>
        </authorList>
    </citation>
    <scope>NUCLEOTIDE SEQUENCE [LARGE SCALE GENOMIC DNA]</scope>
    <source>
        <strain evidence="6">ATCC 50803 / WB clone C6</strain>
        <strain evidence="5">WB C6</strain>
    </source>
</reference>
<keyword evidence="2" id="KW-0175">Coiled coil</keyword>
<dbReference type="InterPro" id="IPR020635">
    <property type="entry name" value="Tyr_kinase_cat_dom"/>
</dbReference>
<sequence length="865" mass="95654">MADNGNNAFSLSAVTPTIPPFTFKELHERLNGVLGRDATGVVYSLEGYPSLAVKEILLEGLDRSSVDTIKLELAALFTLFHPGVIKYHQVVEDESFFYVVTDRHDKTLERLLTEHKRRKIPVSAGVILSVMKQLTAALAYLHSVNGANTRGLVHRDLRPANIFINADGERFVIADFGLCRDALWSGSTLIGIMAYVAPEVLLHNEASPASDVWSLGVIIYELVTLRRPDFLGGKEPAEVFIDGWRPDLSGVTDGFIKSVLERIFVLEPERRPTARELHETLATFDIPVGELGGQCVMLKYKCGSLEAALNGANARIALLEEDVKIKSTKIDALEDQSKEHLAMIKALENRLAQFSDRMNTTDPQSSLFLLPRLMRAAHTNSTETVWMLLEERLGVGQRDAQGMTALMHAAQQGHVDPVELLVGEENGLQDKNGWTALMHASYNNHPEVTRILILHECRETNKNNQTALMIAAEKGHAEVASLLASHEKGLADNEGKTALMVAAQKGNLEMVKILLGHEKGIKDKQNHNALYYALKNGHPELVEILVEHDDPTDKDDITALMRAAARGDTEMVKLLIPIQKGIKDSSGNTAFVHALNNDRTDTAMILREYEASSWTQLMCASFIGDIETVRNQLSDKEKKNDDGDTALTLAAQAGYEDVVEILSPTDGRGTTALMRAADTNDVEVLKTLISLQKGRKAEYVKIDKWEIYEGTALMRAAIYGYTEAVRQLVAHESGMKDSDGQTALILAAYNGHLECIRLLLSEEGGMQDNKGRTALMGAVRNNHPECVKLLLGREAGMHDKYGWTALIWAIDNNNIECVRLLAEKEGDVRRTQYNTEPHLTCACTETPLDMARKKGYEEIVAILTK</sequence>
<dbReference type="SUPFAM" id="SSF48403">
    <property type="entry name" value="Ankyrin repeat"/>
    <property type="match status" value="2"/>
</dbReference>
<dbReference type="PANTHER" id="PTHR24120:SF4">
    <property type="entry name" value="GH07239P"/>
    <property type="match status" value="1"/>
</dbReference>
<reference evidence="5" key="2">
    <citation type="submission" date="2019-07" db="EMBL/GenBank/DDBJ databases">
        <title>New Giardia intestinalis WB genome in near-complete chromosomes.</title>
        <authorList>
            <person name="Xu F."/>
            <person name="Jex A."/>
            <person name="Svard S.G."/>
        </authorList>
    </citation>
    <scope>NUCLEOTIDE SEQUENCE</scope>
    <source>
        <strain evidence="5">WB C6</strain>
    </source>
</reference>
<dbReference type="AlphaFoldDB" id="A8BRR0"/>
<dbReference type="SUPFAM" id="SSF56112">
    <property type="entry name" value="Protein kinase-like (PK-like)"/>
    <property type="match status" value="1"/>
</dbReference>
<name>A8BRR0_GIAIC</name>
<dbReference type="InterPro" id="IPR011009">
    <property type="entry name" value="Kinase-like_dom_sf"/>
</dbReference>
<dbReference type="FunFam" id="1.10.510.10:FF:000844">
    <property type="entry name" value="Kinase, NEK"/>
    <property type="match status" value="1"/>
</dbReference>
<dbReference type="EMBL" id="AACB03000001">
    <property type="protein sequence ID" value="KAE8305959.1"/>
    <property type="molecule type" value="Genomic_DNA"/>
</dbReference>
<dbReference type="PROSITE" id="PS50011">
    <property type="entry name" value="PROTEIN_KINASE_DOM"/>
    <property type="match status" value="1"/>
</dbReference>
<dbReference type="PANTHER" id="PTHR24120">
    <property type="entry name" value="GH07239P"/>
    <property type="match status" value="1"/>
</dbReference>
<dbReference type="InterPro" id="IPR036770">
    <property type="entry name" value="Ankyrin_rpt-contain_sf"/>
</dbReference>
<organism evidence="5 6">
    <name type="scientific">Giardia intestinalis (strain ATCC 50803 / WB clone C6)</name>
    <name type="common">Giardia lamblia</name>
    <dbReference type="NCBI Taxonomy" id="184922"/>
    <lineage>
        <taxon>Eukaryota</taxon>
        <taxon>Metamonada</taxon>
        <taxon>Diplomonadida</taxon>
        <taxon>Hexamitidae</taxon>
        <taxon>Giardiinae</taxon>
        <taxon>Giardia</taxon>
    </lineage>
</organism>
<comment type="caution">
    <text evidence="5">The sequence shown here is derived from an EMBL/GenBank/DDBJ whole genome shotgun (WGS) entry which is preliminary data.</text>
</comment>